<dbReference type="GO" id="GO:0016614">
    <property type="term" value="F:oxidoreductase activity, acting on CH-OH group of donors"/>
    <property type="evidence" value="ECO:0007669"/>
    <property type="project" value="InterPro"/>
</dbReference>
<keyword evidence="4 6" id="KW-0274">FAD</keyword>
<dbReference type="InterPro" id="IPR007867">
    <property type="entry name" value="GMC_OxRtase_C"/>
</dbReference>
<evidence type="ECO:0000313" key="10">
    <source>
        <dbReference type="Proteomes" id="UP000201613"/>
    </source>
</evidence>
<feature type="binding site" evidence="6">
    <location>
        <position position="233"/>
    </location>
    <ligand>
        <name>FAD</name>
        <dbReference type="ChEBI" id="CHEBI:57692"/>
    </ligand>
</feature>
<dbReference type="Pfam" id="PF00732">
    <property type="entry name" value="GMC_oxred_N"/>
    <property type="match status" value="1"/>
</dbReference>
<dbReference type="Proteomes" id="UP000201613">
    <property type="component" value="Unassembled WGS sequence"/>
</dbReference>
<name>A0A238LBU3_9RHOB</name>
<evidence type="ECO:0000259" key="7">
    <source>
        <dbReference type="Pfam" id="PF00732"/>
    </source>
</evidence>
<dbReference type="Gene3D" id="3.50.50.60">
    <property type="entry name" value="FAD/NAD(P)-binding domain"/>
    <property type="match status" value="2"/>
</dbReference>
<evidence type="ECO:0000256" key="4">
    <source>
        <dbReference type="ARBA" id="ARBA00022827"/>
    </source>
</evidence>
<feature type="domain" description="Glucose-methanol-choline oxidoreductase C-terminal" evidence="8">
    <location>
        <begin position="403"/>
        <end position="510"/>
    </location>
</feature>
<comment type="similarity">
    <text evidence="2">Belongs to the GMC oxidoreductase family.</text>
</comment>
<dbReference type="PANTHER" id="PTHR42784:SF1">
    <property type="entry name" value="PYRANOSE 2-OXIDASE"/>
    <property type="match status" value="1"/>
</dbReference>
<organism evidence="9 10">
    <name type="scientific">Flavimaricola marinus</name>
    <dbReference type="NCBI Taxonomy" id="1819565"/>
    <lineage>
        <taxon>Bacteria</taxon>
        <taxon>Pseudomonadati</taxon>
        <taxon>Pseudomonadota</taxon>
        <taxon>Alphaproteobacteria</taxon>
        <taxon>Rhodobacterales</taxon>
        <taxon>Paracoccaceae</taxon>
        <taxon>Flavimaricola</taxon>
    </lineage>
</organism>
<dbReference type="PIRSF" id="PIRSF000137">
    <property type="entry name" value="Alcohol_oxidase"/>
    <property type="match status" value="1"/>
</dbReference>
<sequence>MIDDIAAQKWDAIVIGTGIGGGTIGRALAEAGLKVLFVEKGHAGHRAEQTPLDAAMADPVARAVRGFWPDPVHATVDGQARSFHAPLGSGIGGSSVFYAATLERPEPHDLDTSNEKPHPTGGWPVSYAQMAPWFDRAEALYSLHGSADPLSTIAAPQLRDGPAPNPGDTAIMDRLRENGLHPYRLHAALRYVPGCAECFGHKCPKPCKMDGRSAGVEPALATGNATVLDRAEVTRLHADETRLTGVEIRRDGVSHTLHGKRIILAAGALSSPRVLLASANEQWPHGLANASDQVGRNLMFHLNEMFALWPGRDARFTGPSKAVGFRDLYHHKGQRLGMVQAMGIDASYGEIAHYLKGLVERSALRNSRLARELTRIPALAASKLLGNAKIFVGLLEDLPLPENRVRLDPDTPGAIRFDYTVSAELKSRRDTFRKAIKHAFKGQRTMFLSRTPEPNFGHPCGTCKMGEDPTKSVLAPDGRAHGVENLWVVDASFMPTSMGVNPSLTIAANALRVASLITQEQP</sequence>
<keyword evidence="5 9" id="KW-0560">Oxidoreductase</keyword>
<dbReference type="AlphaFoldDB" id="A0A238LBU3"/>
<accession>A0A238LBU3</accession>
<evidence type="ECO:0000313" key="9">
    <source>
        <dbReference type="EMBL" id="SMY06875.1"/>
    </source>
</evidence>
<dbReference type="GO" id="GO:0050660">
    <property type="term" value="F:flavin adenine dinucleotide binding"/>
    <property type="evidence" value="ECO:0007669"/>
    <property type="project" value="InterPro"/>
</dbReference>
<dbReference type="SUPFAM" id="SSF51905">
    <property type="entry name" value="FAD/NAD(P)-binding domain"/>
    <property type="match status" value="1"/>
</dbReference>
<evidence type="ECO:0000256" key="2">
    <source>
        <dbReference type="ARBA" id="ARBA00010790"/>
    </source>
</evidence>
<dbReference type="PANTHER" id="PTHR42784">
    <property type="entry name" value="PYRANOSE 2-OXIDASE"/>
    <property type="match status" value="1"/>
</dbReference>
<dbReference type="InterPro" id="IPR051473">
    <property type="entry name" value="P2Ox-like"/>
</dbReference>
<evidence type="ECO:0000256" key="6">
    <source>
        <dbReference type="PIRSR" id="PIRSR000137-2"/>
    </source>
</evidence>
<protein>
    <submittedName>
        <fullName evidence="9">6'''-hydroxyparomomycin C oxidase</fullName>
        <ecNumber evidence="9">1.1.3.-</ecNumber>
    </submittedName>
</protein>
<keyword evidence="10" id="KW-1185">Reference proteome</keyword>
<dbReference type="InterPro" id="IPR012132">
    <property type="entry name" value="GMC_OxRdtase"/>
</dbReference>
<gene>
    <name evidence="9" type="primary">livQ</name>
    <name evidence="9" type="ORF">LOM8899_01005</name>
</gene>
<evidence type="ECO:0000256" key="5">
    <source>
        <dbReference type="ARBA" id="ARBA00023002"/>
    </source>
</evidence>
<dbReference type="RefSeq" id="WP_093990996.1">
    <property type="nucleotide sequence ID" value="NZ_FXZK01000001.1"/>
</dbReference>
<reference evidence="9 10" key="1">
    <citation type="submission" date="2017-05" db="EMBL/GenBank/DDBJ databases">
        <authorList>
            <person name="Song R."/>
            <person name="Chenine A.L."/>
            <person name="Ruprecht R.M."/>
        </authorList>
    </citation>
    <scope>NUCLEOTIDE SEQUENCE [LARGE SCALE GENOMIC DNA]</scope>
    <source>
        <strain evidence="9 10">CECT 8899</strain>
    </source>
</reference>
<evidence type="ECO:0000256" key="3">
    <source>
        <dbReference type="ARBA" id="ARBA00022630"/>
    </source>
</evidence>
<feature type="domain" description="Glucose-methanol-choline oxidoreductase N-terminal" evidence="7">
    <location>
        <begin position="27"/>
        <end position="302"/>
    </location>
</feature>
<dbReference type="EMBL" id="FXZK01000001">
    <property type="protein sequence ID" value="SMY06875.1"/>
    <property type="molecule type" value="Genomic_DNA"/>
</dbReference>
<proteinExistence type="inferred from homology"/>
<dbReference type="Pfam" id="PF05199">
    <property type="entry name" value="GMC_oxred_C"/>
    <property type="match status" value="1"/>
</dbReference>
<dbReference type="OrthoDB" id="9798604at2"/>
<dbReference type="InterPro" id="IPR036188">
    <property type="entry name" value="FAD/NAD-bd_sf"/>
</dbReference>
<evidence type="ECO:0000256" key="1">
    <source>
        <dbReference type="ARBA" id="ARBA00001974"/>
    </source>
</evidence>
<dbReference type="InterPro" id="IPR000172">
    <property type="entry name" value="GMC_OxRdtase_N"/>
</dbReference>
<comment type="cofactor">
    <cofactor evidence="1 6">
        <name>FAD</name>
        <dbReference type="ChEBI" id="CHEBI:57692"/>
    </cofactor>
</comment>
<dbReference type="EC" id="1.1.3.-" evidence="9"/>
<evidence type="ECO:0000259" key="8">
    <source>
        <dbReference type="Pfam" id="PF05199"/>
    </source>
</evidence>
<keyword evidence="3" id="KW-0285">Flavoprotein</keyword>